<protein>
    <submittedName>
        <fullName evidence="3">Uncharacterized protein</fullName>
    </submittedName>
</protein>
<dbReference type="RefSeq" id="WP_183667809.1">
    <property type="nucleotide sequence ID" value="NZ_JACHOS010000007.1"/>
</dbReference>
<gene>
    <name evidence="3" type="ORF">PUR21_19935</name>
</gene>
<dbReference type="Proteomes" id="UP001404845">
    <property type="component" value="Unassembled WGS sequence"/>
</dbReference>
<feature type="region of interest" description="Disordered" evidence="1">
    <location>
        <begin position="136"/>
        <end position="301"/>
    </location>
</feature>
<evidence type="ECO:0000256" key="1">
    <source>
        <dbReference type="SAM" id="MobiDB-lite"/>
    </source>
</evidence>
<evidence type="ECO:0000256" key="2">
    <source>
        <dbReference type="SAM" id="Phobius"/>
    </source>
</evidence>
<keyword evidence="4" id="KW-1185">Reference proteome</keyword>
<feature type="compositionally biased region" description="Acidic residues" evidence="1">
    <location>
        <begin position="275"/>
        <end position="285"/>
    </location>
</feature>
<organism evidence="3 4">
    <name type="scientific">Methylorubrum rhodesianum</name>
    <dbReference type="NCBI Taxonomy" id="29427"/>
    <lineage>
        <taxon>Bacteria</taxon>
        <taxon>Pseudomonadati</taxon>
        <taxon>Pseudomonadota</taxon>
        <taxon>Alphaproteobacteria</taxon>
        <taxon>Hyphomicrobiales</taxon>
        <taxon>Methylobacteriaceae</taxon>
        <taxon>Methylorubrum</taxon>
    </lineage>
</organism>
<evidence type="ECO:0000313" key="4">
    <source>
        <dbReference type="Proteomes" id="UP001404845"/>
    </source>
</evidence>
<dbReference type="EMBL" id="JAQYXL010000001">
    <property type="protein sequence ID" value="MEN3229896.1"/>
    <property type="molecule type" value="Genomic_DNA"/>
</dbReference>
<keyword evidence="2" id="KW-1133">Transmembrane helix</keyword>
<keyword evidence="2" id="KW-0472">Membrane</keyword>
<proteinExistence type="predicted"/>
<accession>A0ABU9ZFS3</accession>
<reference evidence="3 4" key="1">
    <citation type="journal article" date="2023" name="PLoS ONE">
        <title>Complete genome assembly of Hawai'i environmental nontuberculous mycobacteria reveals unexpected co-isolation with methylobacteria.</title>
        <authorList>
            <person name="Hendrix J."/>
            <person name="Epperson L.E."/>
            <person name="Tong E.I."/>
            <person name="Chan Y.L."/>
            <person name="Hasan N.A."/>
            <person name="Dawrs S.N."/>
            <person name="Norton G.J."/>
            <person name="Virdi R."/>
            <person name="Crooks J.L."/>
            <person name="Chan E.D."/>
            <person name="Honda J.R."/>
            <person name="Strong M."/>
        </authorList>
    </citation>
    <scope>NUCLEOTIDE SEQUENCE [LARGE SCALE GENOMIC DNA]</scope>
    <source>
        <strain evidence="3 4">NJH_HI01</strain>
    </source>
</reference>
<comment type="caution">
    <text evidence="3">The sequence shown here is derived from an EMBL/GenBank/DDBJ whole genome shotgun (WGS) entry which is preliminary data.</text>
</comment>
<name>A0ABU9ZFS3_9HYPH</name>
<sequence>MVVALLALSSVMILGGIAAVVQGFPYVRLESGLAMVIGGSTAASAGVVLLGLTAIVYRLLKLHGAVSEWRTASPQIDIPAAPSAGTVPWEASTPEAPAFAAPEVAPPQRPSLAGIGAAGAGAAGLAGLSLGALRPGGRGSEPVFEDPAPSAEPQPSVAEPLLPDLLPETAPPRASDDDLFRAPEPVHAPAPAFSEPVTASVVAPRDEERIEVDPPAVGPIGLRSFLDEPAPAPTAQAPSAQPEPSPEPEASASQELQGSGPQDEAQEPEARELEVQEPEAQEPESEATAAEERHAVGSYASGANTYVMFSDGSIEADTPRGRFTFGSLDELKSFVNAGGEEARGAA</sequence>
<evidence type="ECO:0000313" key="3">
    <source>
        <dbReference type="EMBL" id="MEN3229896.1"/>
    </source>
</evidence>
<feature type="transmembrane region" description="Helical" evidence="2">
    <location>
        <begin position="33"/>
        <end position="60"/>
    </location>
</feature>
<keyword evidence="2" id="KW-0812">Transmembrane</keyword>